<name>A0A023FCY8_TRIIF</name>
<evidence type="ECO:0000256" key="6">
    <source>
        <dbReference type="ARBA" id="ARBA00034121"/>
    </source>
</evidence>
<dbReference type="InterPro" id="IPR005657">
    <property type="entry name" value="Triabi/Procalin"/>
</dbReference>
<dbReference type="GO" id="GO:0005576">
    <property type="term" value="C:extracellular region"/>
    <property type="evidence" value="ECO:0007669"/>
    <property type="project" value="UniProtKB-SubCell"/>
</dbReference>
<evidence type="ECO:0000256" key="3">
    <source>
        <dbReference type="ARBA" id="ARBA00022656"/>
    </source>
</evidence>
<evidence type="ECO:0000256" key="5">
    <source>
        <dbReference type="ARBA" id="ARBA00023240"/>
    </source>
</evidence>
<dbReference type="AlphaFoldDB" id="A0A023FCY8"/>
<keyword evidence="5" id="KW-1199">Hemostasis impairing toxin</keyword>
<protein>
    <submittedName>
        <fullName evidence="8">Putative salivary lipocalin 4</fullName>
    </submittedName>
</protein>
<evidence type="ECO:0000256" key="1">
    <source>
        <dbReference type="ARBA" id="ARBA00004613"/>
    </source>
</evidence>
<dbReference type="SUPFAM" id="SSF50814">
    <property type="entry name" value="Lipocalins"/>
    <property type="match status" value="1"/>
</dbReference>
<dbReference type="InterPro" id="IPR012674">
    <property type="entry name" value="Calycin"/>
</dbReference>
<keyword evidence="4 7" id="KW-0732">Signal</keyword>
<feature type="chain" id="PRO_5001515279" evidence="7">
    <location>
        <begin position="19"/>
        <end position="144"/>
    </location>
</feature>
<dbReference type="Pfam" id="PF03973">
    <property type="entry name" value="Triabin"/>
    <property type="match status" value="1"/>
</dbReference>
<dbReference type="GO" id="GO:0030682">
    <property type="term" value="P:symbiont-mediated perturbation of host defenses"/>
    <property type="evidence" value="ECO:0007669"/>
    <property type="project" value="InterPro"/>
</dbReference>
<dbReference type="GO" id="GO:0090729">
    <property type="term" value="F:toxin activity"/>
    <property type="evidence" value="ECO:0007669"/>
    <property type="project" value="UniProtKB-KW"/>
</dbReference>
<feature type="signal peptide" evidence="7">
    <location>
        <begin position="1"/>
        <end position="18"/>
    </location>
</feature>
<reference evidence="8" key="1">
    <citation type="journal article" date="2014" name="PLoS Negl. Trop. Dis.">
        <title>An updated insight into the Sialotranscriptome of Triatoma infestans: developmental stage and geographic variations.</title>
        <authorList>
            <person name="Schwarz A."/>
            <person name="Medrano-Mercado N."/>
            <person name="Schaub G.A."/>
            <person name="Struchiner C.J."/>
            <person name="Bargues M.D."/>
            <person name="Levy M.Z."/>
            <person name="Ribeiro J.M."/>
        </authorList>
    </citation>
    <scope>NUCLEOTIDE SEQUENCE</scope>
    <source>
        <strain evidence="8">Chile</strain>
        <tissue evidence="8">Salivary glands</tissue>
    </source>
</reference>
<comment type="similarity">
    <text evidence="6">Belongs to the calycin superfamily. Triabin family.</text>
</comment>
<proteinExistence type="evidence at transcript level"/>
<organism evidence="8">
    <name type="scientific">Triatoma infestans</name>
    <name type="common">Assassin bug</name>
    <dbReference type="NCBI Taxonomy" id="30076"/>
    <lineage>
        <taxon>Eukaryota</taxon>
        <taxon>Metazoa</taxon>
        <taxon>Ecdysozoa</taxon>
        <taxon>Arthropoda</taxon>
        <taxon>Hexapoda</taxon>
        <taxon>Insecta</taxon>
        <taxon>Pterygota</taxon>
        <taxon>Neoptera</taxon>
        <taxon>Paraneoptera</taxon>
        <taxon>Hemiptera</taxon>
        <taxon>Heteroptera</taxon>
        <taxon>Panheteroptera</taxon>
        <taxon>Cimicomorpha</taxon>
        <taxon>Reduviidae</taxon>
        <taxon>Triatominae</taxon>
        <taxon>Triatoma</taxon>
    </lineage>
</organism>
<evidence type="ECO:0000256" key="7">
    <source>
        <dbReference type="SAM" id="SignalP"/>
    </source>
</evidence>
<evidence type="ECO:0000313" key="8">
    <source>
        <dbReference type="EMBL" id="JAC18549.1"/>
    </source>
</evidence>
<keyword evidence="2" id="KW-0964">Secreted</keyword>
<comment type="subcellular location">
    <subcellularLocation>
        <location evidence="1">Secreted</location>
    </subcellularLocation>
</comment>
<evidence type="ECO:0000256" key="4">
    <source>
        <dbReference type="ARBA" id="ARBA00022729"/>
    </source>
</evidence>
<evidence type="ECO:0000256" key="2">
    <source>
        <dbReference type="ARBA" id="ARBA00022525"/>
    </source>
</evidence>
<sequence length="144" mass="16298">MKTIFIVPFFGILIYVFATSNENRKCQELTAIQGFNVSKFYTGNWYVTHARNTESPVTCVPFHTTEAQGDTFVIQYGNNEDEGSGRCEGGMEKEGDQKVPFICRTGNGTIQIDVTVIHTDYDNFAIFYRCIKIGGTFTEDNEYL</sequence>
<dbReference type="Gene3D" id="2.40.128.20">
    <property type="match status" value="1"/>
</dbReference>
<dbReference type="EMBL" id="GBBI01000163">
    <property type="protein sequence ID" value="JAC18549.1"/>
    <property type="molecule type" value="mRNA"/>
</dbReference>
<keyword evidence="3" id="KW-0800">Toxin</keyword>
<accession>A0A023FCY8</accession>
<dbReference type="CDD" id="cd19423">
    <property type="entry name" value="lipocalin_LTBP1-like"/>
    <property type="match status" value="1"/>
</dbReference>